<organism evidence="3 4">
    <name type="scientific">Colocasia esculenta</name>
    <name type="common">Wild taro</name>
    <name type="synonym">Arum esculentum</name>
    <dbReference type="NCBI Taxonomy" id="4460"/>
    <lineage>
        <taxon>Eukaryota</taxon>
        <taxon>Viridiplantae</taxon>
        <taxon>Streptophyta</taxon>
        <taxon>Embryophyta</taxon>
        <taxon>Tracheophyta</taxon>
        <taxon>Spermatophyta</taxon>
        <taxon>Magnoliopsida</taxon>
        <taxon>Liliopsida</taxon>
        <taxon>Araceae</taxon>
        <taxon>Aroideae</taxon>
        <taxon>Colocasieae</taxon>
        <taxon>Colocasia</taxon>
    </lineage>
</organism>
<evidence type="ECO:0000313" key="3">
    <source>
        <dbReference type="EMBL" id="MQL99209.1"/>
    </source>
</evidence>
<evidence type="ECO:0000256" key="1">
    <source>
        <dbReference type="SAM" id="MobiDB-lite"/>
    </source>
</evidence>
<dbReference type="CDD" id="cd04051">
    <property type="entry name" value="C2_SRC2_like"/>
    <property type="match status" value="1"/>
</dbReference>
<dbReference type="EMBL" id="NMUH01002313">
    <property type="protein sequence ID" value="MQL99209.1"/>
    <property type="molecule type" value="Genomic_DNA"/>
</dbReference>
<accession>A0A843W7W6</accession>
<dbReference type="PANTHER" id="PTHR32246">
    <property type="entry name" value="INGRESSION PROTEIN FIC1"/>
    <property type="match status" value="1"/>
</dbReference>
<dbReference type="SMART" id="SM00239">
    <property type="entry name" value="C2"/>
    <property type="match status" value="1"/>
</dbReference>
<evidence type="ECO:0000259" key="2">
    <source>
        <dbReference type="PROSITE" id="PS50004"/>
    </source>
</evidence>
<dbReference type="OrthoDB" id="884464at2759"/>
<dbReference type="GO" id="GO:0006952">
    <property type="term" value="P:defense response"/>
    <property type="evidence" value="ECO:0007669"/>
    <property type="project" value="InterPro"/>
</dbReference>
<dbReference type="Proteomes" id="UP000652761">
    <property type="component" value="Unassembled WGS sequence"/>
</dbReference>
<sequence length="188" mass="21192">MEGRRRRRRDRSEKMMQDKLASLEITVLSAEDLTHSRRPVKKNAFVIVRTGSRTHASTSPHTDGGSFPRWNQKLRLSLPRSSRSIAVEVRCKTGPDERVLGEVSIPVSEFYGSELRLPSDYLHFLSYRLRDRRGERNGIINLSIRAHGVQVSVHRPAPAPAFYSRAPGRPDSAGVAVGIPMPSYRYTA</sequence>
<feature type="region of interest" description="Disordered" evidence="1">
    <location>
        <begin position="51"/>
        <end position="71"/>
    </location>
</feature>
<dbReference type="InterPro" id="IPR044750">
    <property type="entry name" value="C2_SRC2/BAP"/>
</dbReference>
<dbReference type="InterPro" id="IPR035892">
    <property type="entry name" value="C2_domain_sf"/>
</dbReference>
<proteinExistence type="predicted"/>
<evidence type="ECO:0000313" key="4">
    <source>
        <dbReference type="Proteomes" id="UP000652761"/>
    </source>
</evidence>
<protein>
    <recommendedName>
        <fullName evidence="2">C2 domain-containing protein</fullName>
    </recommendedName>
</protein>
<dbReference type="Gene3D" id="2.60.40.150">
    <property type="entry name" value="C2 domain"/>
    <property type="match status" value="1"/>
</dbReference>
<keyword evidence="4" id="KW-1185">Reference proteome</keyword>
<reference evidence="3" key="1">
    <citation type="submission" date="2017-07" db="EMBL/GenBank/DDBJ databases">
        <title>Taro Niue Genome Assembly and Annotation.</title>
        <authorList>
            <person name="Atibalentja N."/>
            <person name="Keating K."/>
            <person name="Fields C.J."/>
        </authorList>
    </citation>
    <scope>NUCLEOTIDE SEQUENCE</scope>
    <source>
        <strain evidence="3">Niue_2</strain>
        <tissue evidence="3">Leaf</tissue>
    </source>
</reference>
<dbReference type="AlphaFoldDB" id="A0A843W7W6"/>
<name>A0A843W7W6_COLES</name>
<dbReference type="InterPro" id="IPR000008">
    <property type="entry name" value="C2_dom"/>
</dbReference>
<gene>
    <name evidence="3" type="ORF">Taro_031925</name>
</gene>
<dbReference type="PANTHER" id="PTHR32246:SF17">
    <property type="entry name" value="BON1-ASSOCIATED PROTEIN 2"/>
    <property type="match status" value="1"/>
</dbReference>
<dbReference type="Pfam" id="PF00168">
    <property type="entry name" value="C2"/>
    <property type="match status" value="1"/>
</dbReference>
<feature type="domain" description="C2" evidence="2">
    <location>
        <begin position="3"/>
        <end position="121"/>
    </location>
</feature>
<comment type="caution">
    <text evidence="3">The sequence shown here is derived from an EMBL/GenBank/DDBJ whole genome shotgun (WGS) entry which is preliminary data.</text>
</comment>
<dbReference type="SUPFAM" id="SSF49562">
    <property type="entry name" value="C2 domain (Calcium/lipid-binding domain, CaLB)"/>
    <property type="match status" value="1"/>
</dbReference>
<dbReference type="PROSITE" id="PS50004">
    <property type="entry name" value="C2"/>
    <property type="match status" value="1"/>
</dbReference>
<feature type="compositionally biased region" description="Polar residues" evidence="1">
    <location>
        <begin position="51"/>
        <end position="61"/>
    </location>
</feature>